<organism evidence="1 2">
    <name type="scientific">Deinococcus oregonensis</name>
    <dbReference type="NCBI Taxonomy" id="1805970"/>
    <lineage>
        <taxon>Bacteria</taxon>
        <taxon>Thermotogati</taxon>
        <taxon>Deinococcota</taxon>
        <taxon>Deinococci</taxon>
        <taxon>Deinococcales</taxon>
        <taxon>Deinococcaceae</taxon>
        <taxon>Deinococcus</taxon>
    </lineage>
</organism>
<proteinExistence type="predicted"/>
<dbReference type="RefSeq" id="WP_380006624.1">
    <property type="nucleotide sequence ID" value="NZ_JBHLYR010000018.1"/>
</dbReference>
<accession>A0ABV6AVH6</accession>
<dbReference type="EMBL" id="JBHLYR010000018">
    <property type="protein sequence ID" value="MFB9991499.1"/>
    <property type="molecule type" value="Genomic_DNA"/>
</dbReference>
<reference evidence="1 2" key="1">
    <citation type="submission" date="2024-09" db="EMBL/GenBank/DDBJ databases">
        <authorList>
            <person name="Sun Q."/>
            <person name="Mori K."/>
        </authorList>
    </citation>
    <scope>NUCLEOTIDE SEQUENCE [LARGE SCALE GENOMIC DNA]</scope>
    <source>
        <strain evidence="1 2">JCM 13503</strain>
    </source>
</reference>
<sequence>MTASSRLEAEPIVAARLRLNQEVGGLLRPMTAEPHYTQILSVVEALIDRVNQEAAPALVTLLEVLVDQVAAYEAILYPPARSTVPNMLAFLLSNGF</sequence>
<protein>
    <submittedName>
        <fullName evidence="1">Uncharacterized protein</fullName>
    </submittedName>
</protein>
<comment type="caution">
    <text evidence="1">The sequence shown here is derived from an EMBL/GenBank/DDBJ whole genome shotgun (WGS) entry which is preliminary data.</text>
</comment>
<evidence type="ECO:0000313" key="2">
    <source>
        <dbReference type="Proteomes" id="UP001589733"/>
    </source>
</evidence>
<evidence type="ECO:0000313" key="1">
    <source>
        <dbReference type="EMBL" id="MFB9991499.1"/>
    </source>
</evidence>
<keyword evidence="2" id="KW-1185">Reference proteome</keyword>
<dbReference type="Proteomes" id="UP001589733">
    <property type="component" value="Unassembled WGS sequence"/>
</dbReference>
<name>A0ABV6AVH6_9DEIO</name>
<gene>
    <name evidence="1" type="ORF">ACFFLM_05890</name>
</gene>